<dbReference type="InterPro" id="IPR036047">
    <property type="entry name" value="F-box-like_dom_sf"/>
</dbReference>
<dbReference type="Proteomes" id="UP000631114">
    <property type="component" value="Unassembled WGS sequence"/>
</dbReference>
<dbReference type="SUPFAM" id="SSF52047">
    <property type="entry name" value="RNI-like"/>
    <property type="match status" value="1"/>
</dbReference>
<dbReference type="InterPro" id="IPR006566">
    <property type="entry name" value="FBD"/>
</dbReference>
<dbReference type="EMBL" id="JADFTS010000009">
    <property type="protein sequence ID" value="KAF9590073.1"/>
    <property type="molecule type" value="Genomic_DNA"/>
</dbReference>
<organism evidence="2 3">
    <name type="scientific">Coptis chinensis</name>
    <dbReference type="NCBI Taxonomy" id="261450"/>
    <lineage>
        <taxon>Eukaryota</taxon>
        <taxon>Viridiplantae</taxon>
        <taxon>Streptophyta</taxon>
        <taxon>Embryophyta</taxon>
        <taxon>Tracheophyta</taxon>
        <taxon>Spermatophyta</taxon>
        <taxon>Magnoliopsida</taxon>
        <taxon>Ranunculales</taxon>
        <taxon>Ranunculaceae</taxon>
        <taxon>Coptidoideae</taxon>
        <taxon>Coptis</taxon>
    </lineage>
</organism>
<dbReference type="InterPro" id="IPR050232">
    <property type="entry name" value="FBL13/AtMIF1-like"/>
</dbReference>
<evidence type="ECO:0000313" key="3">
    <source>
        <dbReference type="Proteomes" id="UP000631114"/>
    </source>
</evidence>
<gene>
    <name evidence="2" type="ORF">IFM89_030385</name>
</gene>
<feature type="domain" description="F-box" evidence="1">
    <location>
        <begin position="7"/>
        <end position="60"/>
    </location>
</feature>
<proteinExistence type="predicted"/>
<dbReference type="InterPro" id="IPR001810">
    <property type="entry name" value="F-box_dom"/>
</dbReference>
<name>A0A835H1Y9_9MAGN</name>
<dbReference type="InterPro" id="IPR055411">
    <property type="entry name" value="LRR_FXL15/At3g58940/PEG3-like"/>
</dbReference>
<evidence type="ECO:0000313" key="2">
    <source>
        <dbReference type="EMBL" id="KAF9590073.1"/>
    </source>
</evidence>
<comment type="caution">
    <text evidence="2">The sequence shown here is derived from an EMBL/GenBank/DDBJ whole genome shotgun (WGS) entry which is preliminary data.</text>
</comment>
<reference evidence="2 3" key="1">
    <citation type="submission" date="2020-10" db="EMBL/GenBank/DDBJ databases">
        <title>The Coptis chinensis genome and diversification of protoberbering-type alkaloids.</title>
        <authorList>
            <person name="Wang B."/>
            <person name="Shu S."/>
            <person name="Song C."/>
            <person name="Liu Y."/>
        </authorList>
    </citation>
    <scope>NUCLEOTIDE SEQUENCE [LARGE SCALE GENOMIC DNA]</scope>
    <source>
        <strain evidence="2">HL-2020</strain>
        <tissue evidence="2">Leaf</tissue>
    </source>
</reference>
<dbReference type="Gene3D" id="3.80.10.10">
    <property type="entry name" value="Ribonuclease Inhibitor"/>
    <property type="match status" value="1"/>
</dbReference>
<dbReference type="PANTHER" id="PTHR31900:SF27">
    <property type="entry name" value="FBD DOMAIN-CONTAINING PROTEIN"/>
    <property type="match status" value="1"/>
</dbReference>
<keyword evidence="3" id="KW-1185">Reference proteome</keyword>
<dbReference type="OrthoDB" id="1298252at2759"/>
<sequence length="435" mass="50081">MVLRERMDRISDLPDHLRNRIVSLLWFEDAVRTSILSRKWRKVCSSLKHLDFHQQSFERTHGKFEFKDFVYQTLLRRDGLSIDTLSLCVDLRNLSSTHVNSWISFALSRNLKELNFSVFSWGEIEKLPCCLFTCTTLVMLKLNYISIELPSIIEFPMLKILKLTGVTLPNENSMNRLFSSCPLLEKLYVQDCLMEFHSTLKISGSNIVFLEFVPLNPNIDVKISANNLREIDYWGCPPDISSETLSSLLSVNFGLISGFATQDVFYDRASNIVMGLHNVTKMILRGYIKLLYRGRDSLPRLPRYCSSLQRLMLNMYPEKCLVPVIILLLSAYPNLKHLEVAVPEHASAHTLNMDGYSQALDLSTEKSLRNLKIVDYDYFEGSESELDLLKYLLENADAMEKMNILYTHEMTDVSGINERIMAFKRASADVVISIR</sequence>
<dbReference type="PROSITE" id="PS50181">
    <property type="entry name" value="FBOX"/>
    <property type="match status" value="1"/>
</dbReference>
<dbReference type="InterPro" id="IPR032675">
    <property type="entry name" value="LRR_dom_sf"/>
</dbReference>
<dbReference type="SUPFAM" id="SSF81383">
    <property type="entry name" value="F-box domain"/>
    <property type="match status" value="1"/>
</dbReference>
<accession>A0A835H1Y9</accession>
<dbReference type="PANTHER" id="PTHR31900">
    <property type="entry name" value="F-BOX/RNI SUPERFAMILY PROTEIN-RELATED"/>
    <property type="match status" value="1"/>
</dbReference>
<dbReference type="Pfam" id="PF24758">
    <property type="entry name" value="LRR_At5g56370"/>
    <property type="match status" value="1"/>
</dbReference>
<dbReference type="AlphaFoldDB" id="A0A835H1Y9"/>
<dbReference type="Pfam" id="PF08387">
    <property type="entry name" value="FBD"/>
    <property type="match status" value="1"/>
</dbReference>
<protein>
    <recommendedName>
        <fullName evidence="1">F-box domain-containing protein</fullName>
    </recommendedName>
</protein>
<evidence type="ECO:0000259" key="1">
    <source>
        <dbReference type="PROSITE" id="PS50181"/>
    </source>
</evidence>
<dbReference type="Pfam" id="PF00646">
    <property type="entry name" value="F-box"/>
    <property type="match status" value="1"/>
</dbReference>